<sequence>MADGIGILLHLTFPLPASSLITFKNSTGGPFPTDCSARTRQ</sequence>
<organism evidence="1 2">
    <name type="scientific">Fimbriiglobus ruber</name>
    <dbReference type="NCBI Taxonomy" id="1908690"/>
    <lineage>
        <taxon>Bacteria</taxon>
        <taxon>Pseudomonadati</taxon>
        <taxon>Planctomycetota</taxon>
        <taxon>Planctomycetia</taxon>
        <taxon>Gemmatales</taxon>
        <taxon>Gemmataceae</taxon>
        <taxon>Fimbriiglobus</taxon>
    </lineage>
</organism>
<accession>A0A225E4M2</accession>
<evidence type="ECO:0000313" key="2">
    <source>
        <dbReference type="Proteomes" id="UP000214646"/>
    </source>
</evidence>
<comment type="caution">
    <text evidence="1">The sequence shown here is derived from an EMBL/GenBank/DDBJ whole genome shotgun (WGS) entry which is preliminary data.</text>
</comment>
<dbReference type="EMBL" id="NIDE01000004">
    <property type="protein sequence ID" value="OWK43635.1"/>
    <property type="molecule type" value="Genomic_DNA"/>
</dbReference>
<keyword evidence="2" id="KW-1185">Reference proteome</keyword>
<reference evidence="2" key="1">
    <citation type="submission" date="2017-06" db="EMBL/GenBank/DDBJ databases">
        <title>Genome analysis of Fimbriiglobus ruber SP5, the first member of the order Planctomycetales with confirmed chitinolytic capability.</title>
        <authorList>
            <person name="Ravin N.V."/>
            <person name="Rakitin A.L."/>
            <person name="Ivanova A.A."/>
            <person name="Beletsky A.V."/>
            <person name="Kulichevskaya I.S."/>
            <person name="Mardanov A.V."/>
            <person name="Dedysh S.N."/>
        </authorList>
    </citation>
    <scope>NUCLEOTIDE SEQUENCE [LARGE SCALE GENOMIC DNA]</scope>
    <source>
        <strain evidence="2">SP5</strain>
    </source>
</reference>
<gene>
    <name evidence="1" type="ORF">FRUB_03234</name>
</gene>
<dbReference type="Proteomes" id="UP000214646">
    <property type="component" value="Unassembled WGS sequence"/>
</dbReference>
<evidence type="ECO:0000313" key="1">
    <source>
        <dbReference type="EMBL" id="OWK43635.1"/>
    </source>
</evidence>
<dbReference type="AlphaFoldDB" id="A0A225E4M2"/>
<name>A0A225E4M2_9BACT</name>
<proteinExistence type="predicted"/>
<protein>
    <submittedName>
        <fullName evidence="1">Uncharacterized protein</fullName>
    </submittedName>
</protein>